<proteinExistence type="predicted"/>
<evidence type="ECO:0000256" key="1">
    <source>
        <dbReference type="SAM" id="MobiDB-lite"/>
    </source>
</evidence>
<feature type="region of interest" description="Disordered" evidence="1">
    <location>
        <begin position="254"/>
        <end position="284"/>
    </location>
</feature>
<keyword evidence="3" id="KW-1185">Reference proteome</keyword>
<protein>
    <submittedName>
        <fullName evidence="2">Uncharacterized protein</fullName>
    </submittedName>
</protein>
<sequence>MDLADRLVPRQQACADEMDEREDVAPVIGHQDHDRLGMCRADPVAQFYGPFCEMGDRDEEVELDPCFGQHGLELVPDVEIVKMDHHCEARPPGTAPRREGAQIDHFRRRGVACEPTVEQLAEDAVLGLAVAEVMLERPDLAVAQIGIEAQVGRRGEGLVRLPAERLPEAGVMPDRKGPVERIYAVGNPAVIFAVESAAAPDAPGIEVARGARHQKGGSAGQLVKEVRWHCRDSSVQIEPALAPAARRLNRRLSAPAGRGDTAAEAAGQMPGRAPISGRHRRATHRLRHKLRRTPRACCRSGAREG</sequence>
<name>A0A0M7BB87_9RHOB</name>
<dbReference type="EMBL" id="CYPR01000070">
    <property type="protein sequence ID" value="CUH36812.1"/>
    <property type="molecule type" value="Genomic_DNA"/>
</dbReference>
<organism evidence="2 3">
    <name type="scientific">Jannaschia seosinensis</name>
    <dbReference type="NCBI Taxonomy" id="313367"/>
    <lineage>
        <taxon>Bacteria</taxon>
        <taxon>Pseudomonadati</taxon>
        <taxon>Pseudomonadota</taxon>
        <taxon>Alphaproteobacteria</taxon>
        <taxon>Rhodobacterales</taxon>
        <taxon>Roseobacteraceae</taxon>
        <taxon>Jannaschia</taxon>
    </lineage>
</organism>
<evidence type="ECO:0000313" key="2">
    <source>
        <dbReference type="EMBL" id="CUH36812.1"/>
    </source>
</evidence>
<dbReference type="AlphaFoldDB" id="A0A0M7BB87"/>
<gene>
    <name evidence="2" type="ORF">JSE7799_01241</name>
</gene>
<accession>A0A0M7BB87</accession>
<dbReference type="Proteomes" id="UP000049455">
    <property type="component" value="Unassembled WGS sequence"/>
</dbReference>
<reference evidence="2 3" key="1">
    <citation type="submission" date="2015-09" db="EMBL/GenBank/DDBJ databases">
        <authorList>
            <person name="Jackson K.R."/>
            <person name="Lunt B.L."/>
            <person name="Fisher J.N.B."/>
            <person name="Gardner A.V."/>
            <person name="Bailey M.E."/>
            <person name="Deus L.M."/>
            <person name="Earl A.S."/>
            <person name="Gibby P.D."/>
            <person name="Hartmann K.A."/>
            <person name="Liu J.E."/>
            <person name="Manci A.M."/>
            <person name="Nielsen D.A."/>
            <person name="Solomon M.B."/>
            <person name="Breakwell D.P."/>
            <person name="Burnett S.H."/>
            <person name="Grose J.H."/>
        </authorList>
    </citation>
    <scope>NUCLEOTIDE SEQUENCE [LARGE SCALE GENOMIC DNA]</scope>
    <source>
        <strain evidence="2 3">CECT 7799</strain>
    </source>
</reference>
<evidence type="ECO:0000313" key="3">
    <source>
        <dbReference type="Proteomes" id="UP000049455"/>
    </source>
</evidence>